<organism evidence="1 2">
    <name type="scientific">Zhenhengia yiwuensis</name>
    <dbReference type="NCBI Taxonomy" id="2763666"/>
    <lineage>
        <taxon>Bacteria</taxon>
        <taxon>Bacillati</taxon>
        <taxon>Bacillota</taxon>
        <taxon>Clostridia</taxon>
        <taxon>Lachnospirales</taxon>
        <taxon>Lachnospiraceae</taxon>
        <taxon>Zhenhengia</taxon>
    </lineage>
</organism>
<comment type="caution">
    <text evidence="1">The sequence shown here is derived from an EMBL/GenBank/DDBJ whole genome shotgun (WGS) entry which is preliminary data.</text>
</comment>
<evidence type="ECO:0000313" key="2">
    <source>
        <dbReference type="Proteomes" id="UP000655830"/>
    </source>
</evidence>
<dbReference type="RefSeq" id="WP_249331169.1">
    <property type="nucleotide sequence ID" value="NZ_JACRSY010000001.1"/>
</dbReference>
<dbReference type="EMBL" id="JACRSY010000001">
    <property type="protein sequence ID" value="MBC8578093.1"/>
    <property type="molecule type" value="Genomic_DNA"/>
</dbReference>
<proteinExistence type="predicted"/>
<accession>A0A926ICW7</accession>
<sequence length="519" mass="60479">MDNNQKSIFAAVSYSYICMIDDYLNVLKNPCTSSFQYFDEDVSGILSDLKTLFTTLPSLLDGESEFKETYAQNLVDYRKTLEEKFRSLSAYKRELMHLTSLYNLKSSINEATYEDYHLTEEDAKNMDFNMLAKDCSSFVFAEKVPHKRQDRAASLLPYVPMRMTKDSFLAYVEKSLQKINIEDTKENAEFLTSILLQLFDGQLYENYGLSFVDIRRSLEELQLIEDPEEFFEEADLTNETLDFAIDLLQNLYHMICSFSNLLIFDALSFETLTDLHVSFYDLYCTIQNILTDSDDKDIFLETLPERVGTIKEELNGLYKKACKTKEIDPLFVLMQTYLSMSVHHVFGFDAGKHEPYSQEVLEVLKDFMSDLRTRLNTLAPIPRKLRMQYFMSVVPFIMNEQTFYNYIMQGFENVSDPKRNLFTMMYLSNVLEEKGFFDTLSGVDQDGYVPYDFEDDYYDDSPLYGMEHDDHCGCGHDHHHHEENHKCCGGHHHHDTHECCGGHHHDDDHDCGCGHHHHS</sequence>
<dbReference type="Proteomes" id="UP000655830">
    <property type="component" value="Unassembled WGS sequence"/>
</dbReference>
<name>A0A926ICW7_9FIRM</name>
<gene>
    <name evidence="1" type="ORF">H8718_00880</name>
</gene>
<evidence type="ECO:0000313" key="1">
    <source>
        <dbReference type="EMBL" id="MBC8578093.1"/>
    </source>
</evidence>
<protein>
    <submittedName>
        <fullName evidence="1">Uncharacterized protein</fullName>
    </submittedName>
</protein>
<dbReference type="AlphaFoldDB" id="A0A926ICW7"/>
<reference evidence="1" key="1">
    <citation type="submission" date="2020-08" db="EMBL/GenBank/DDBJ databases">
        <title>Genome public.</title>
        <authorList>
            <person name="Liu C."/>
            <person name="Sun Q."/>
        </authorList>
    </citation>
    <scope>NUCLEOTIDE SEQUENCE</scope>
    <source>
        <strain evidence="1">NSJ-12</strain>
    </source>
</reference>
<keyword evidence="2" id="KW-1185">Reference proteome</keyword>